<gene>
    <name evidence="2" type="ORF">EC844_11548</name>
</gene>
<feature type="chain" id="PRO_5020338229" evidence="1">
    <location>
        <begin position="23"/>
        <end position="360"/>
    </location>
</feature>
<evidence type="ECO:0000313" key="3">
    <source>
        <dbReference type="Proteomes" id="UP000294963"/>
    </source>
</evidence>
<feature type="signal peptide" evidence="1">
    <location>
        <begin position="1"/>
        <end position="22"/>
    </location>
</feature>
<sequence length="360" mass="39688">MLNSKRMLILGLIPLASITSAAALQGISFQHGEWELRCSNTGTCMAAGYQTDDENLSTSILLTRQAGAATTVQAQYMLAAEYGEELDEAKTNNIHFYINNKDLGKLKPSSEVQLVGVLNQIQRNALLAKVGQDVKIEFKNAHYRWQVSDQGMTATLLKMDEFQKRIGTTAALVKKGSANESKVLAAQPAPSIKKVKTSEQPYLSLKSDNAAYRSVYSKLIQALPNKTEEDQDVCSMFRATDEQQDNDYDDKSIELYKLSGGKVLATALCWRGAYNAGIGAWVIDQSLNGKAEFVFESMTDVLSGKLMSAHKGRGLGDCWGGEDWTWDGKRFIQSSDWDSGRCKGVPGGTWHFDKLETVVR</sequence>
<evidence type="ECO:0000313" key="2">
    <source>
        <dbReference type="EMBL" id="TCM65210.1"/>
    </source>
</evidence>
<dbReference type="Proteomes" id="UP000294963">
    <property type="component" value="Unassembled WGS sequence"/>
</dbReference>
<comment type="caution">
    <text evidence="2">The sequence shown here is derived from an EMBL/GenBank/DDBJ whole genome shotgun (WGS) entry which is preliminary data.</text>
</comment>
<keyword evidence="1" id="KW-0732">Signal</keyword>
<dbReference type="AlphaFoldDB" id="A0A4R1XSA0"/>
<accession>A0A4R1XSA0</accession>
<evidence type="ECO:0000256" key="1">
    <source>
        <dbReference type="SAM" id="SignalP"/>
    </source>
</evidence>
<dbReference type="Pfam" id="PF06674">
    <property type="entry name" value="DUF1176"/>
    <property type="match status" value="1"/>
</dbReference>
<protein>
    <submittedName>
        <fullName evidence="2">Uncharacterized protein DUF1176</fullName>
    </submittedName>
</protein>
<keyword evidence="3" id="KW-1185">Reference proteome</keyword>
<dbReference type="InterPro" id="IPR009560">
    <property type="entry name" value="DUF1176"/>
</dbReference>
<dbReference type="EMBL" id="SLVJ01000015">
    <property type="protein sequence ID" value="TCM65210.1"/>
    <property type="molecule type" value="Genomic_DNA"/>
</dbReference>
<organism evidence="2 3">
    <name type="scientific">Acinetobacter calcoaceticus</name>
    <dbReference type="NCBI Taxonomy" id="471"/>
    <lineage>
        <taxon>Bacteria</taxon>
        <taxon>Pseudomonadati</taxon>
        <taxon>Pseudomonadota</taxon>
        <taxon>Gammaproteobacteria</taxon>
        <taxon>Moraxellales</taxon>
        <taxon>Moraxellaceae</taxon>
        <taxon>Acinetobacter</taxon>
        <taxon>Acinetobacter calcoaceticus/baumannii complex</taxon>
    </lineage>
</organism>
<reference evidence="2 3" key="1">
    <citation type="submission" date="2019-03" db="EMBL/GenBank/DDBJ databases">
        <title>Genomic analyses of the natural microbiome of Caenorhabditis elegans.</title>
        <authorList>
            <person name="Samuel B."/>
        </authorList>
    </citation>
    <scope>NUCLEOTIDE SEQUENCE [LARGE SCALE GENOMIC DNA]</scope>
    <source>
        <strain evidence="2 3">JUb89</strain>
    </source>
</reference>
<dbReference type="OrthoDB" id="6183301at2"/>
<name>A0A4R1XSA0_ACICA</name>
<proteinExistence type="predicted"/>